<protein>
    <submittedName>
        <fullName evidence="1">Uncharacterized protein</fullName>
    </submittedName>
</protein>
<sequence>MSYNLWWSRIGLRYHDILNEVEASEAPGLQEHHVRIALLRRGRLPQFRVTSLNHRKTDNKKKLISVNGLQHKNSTASQNNAVF</sequence>
<reference evidence="1 2" key="1">
    <citation type="submission" date="2023-07" db="EMBL/GenBank/DDBJ databases">
        <title>Sorghum-associated microbial communities from plants grown in Nebraska, USA.</title>
        <authorList>
            <person name="Schachtman D."/>
        </authorList>
    </citation>
    <scope>NUCLEOTIDE SEQUENCE [LARGE SCALE GENOMIC DNA]</scope>
    <source>
        <strain evidence="1 2">DS1039</strain>
    </source>
</reference>
<dbReference type="EMBL" id="JAVDQN010000007">
    <property type="protein sequence ID" value="MDR6379249.1"/>
    <property type="molecule type" value="Genomic_DNA"/>
</dbReference>
<proteinExistence type="predicted"/>
<evidence type="ECO:0000313" key="1">
    <source>
        <dbReference type="EMBL" id="MDR6379249.1"/>
    </source>
</evidence>
<organism evidence="1 2">
    <name type="scientific">Paraburkholderia caledonica</name>
    <dbReference type="NCBI Taxonomy" id="134536"/>
    <lineage>
        <taxon>Bacteria</taxon>
        <taxon>Pseudomonadati</taxon>
        <taxon>Pseudomonadota</taxon>
        <taxon>Betaproteobacteria</taxon>
        <taxon>Burkholderiales</taxon>
        <taxon>Burkholderiaceae</taxon>
        <taxon>Paraburkholderia</taxon>
    </lineage>
</organism>
<name>A0ABU1L7P9_9BURK</name>
<comment type="caution">
    <text evidence="1">The sequence shown here is derived from an EMBL/GenBank/DDBJ whole genome shotgun (WGS) entry which is preliminary data.</text>
</comment>
<evidence type="ECO:0000313" key="2">
    <source>
        <dbReference type="Proteomes" id="UP001185254"/>
    </source>
</evidence>
<accession>A0ABU1L7P9</accession>
<gene>
    <name evidence="1" type="ORF">J2776_005973</name>
</gene>
<dbReference type="Proteomes" id="UP001185254">
    <property type="component" value="Unassembled WGS sequence"/>
</dbReference>
<keyword evidence="2" id="KW-1185">Reference proteome</keyword>